<dbReference type="Gene3D" id="1.10.3720.10">
    <property type="entry name" value="MetI-like"/>
    <property type="match status" value="1"/>
</dbReference>
<protein>
    <submittedName>
        <fullName evidence="11">Peptide ABC transporter permease</fullName>
    </submittedName>
</protein>
<dbReference type="InterPro" id="IPR035906">
    <property type="entry name" value="MetI-like_sf"/>
</dbReference>
<evidence type="ECO:0000256" key="2">
    <source>
        <dbReference type="ARBA" id="ARBA00022448"/>
    </source>
</evidence>
<dbReference type="GO" id="GO:0015833">
    <property type="term" value="P:peptide transport"/>
    <property type="evidence" value="ECO:0007669"/>
    <property type="project" value="UniProtKB-KW"/>
</dbReference>
<feature type="transmembrane region" description="Helical" evidence="9">
    <location>
        <begin position="274"/>
        <end position="300"/>
    </location>
</feature>
<evidence type="ECO:0000256" key="8">
    <source>
        <dbReference type="ARBA" id="ARBA00023136"/>
    </source>
</evidence>
<keyword evidence="12" id="KW-1185">Reference proteome</keyword>
<dbReference type="EMBL" id="JXJU01000003">
    <property type="protein sequence ID" value="PCS00684.1"/>
    <property type="molecule type" value="Genomic_DNA"/>
</dbReference>
<dbReference type="OrthoDB" id="9773683at2"/>
<evidence type="ECO:0000256" key="9">
    <source>
        <dbReference type="RuleBase" id="RU363032"/>
    </source>
</evidence>
<keyword evidence="5" id="KW-0571">Peptide transport</keyword>
<dbReference type="GO" id="GO:0015031">
    <property type="term" value="P:protein transport"/>
    <property type="evidence" value="ECO:0007669"/>
    <property type="project" value="UniProtKB-KW"/>
</dbReference>
<dbReference type="Pfam" id="PF00528">
    <property type="entry name" value="BPD_transp_1"/>
    <property type="match status" value="1"/>
</dbReference>
<evidence type="ECO:0000313" key="12">
    <source>
        <dbReference type="Proteomes" id="UP000218181"/>
    </source>
</evidence>
<evidence type="ECO:0000256" key="3">
    <source>
        <dbReference type="ARBA" id="ARBA00022475"/>
    </source>
</evidence>
<feature type="transmembrane region" description="Helical" evidence="9">
    <location>
        <begin position="12"/>
        <end position="31"/>
    </location>
</feature>
<keyword evidence="3" id="KW-1003">Cell membrane</keyword>
<sequence length="307" mass="33786">MLAKYILKRIGLMLLTLFLVITATFFLMQIMPGTPFHNPKLSPQQLQSLMVAYGLDKPLWYQYLIYLGHAFTGNFGTSFTYTNQPVSMMIAQRLPVSAELGLQAMIIALIFGTIFGVLSARYRNTWIDGLLSVISTFAFSVPSFVVGTLLLLVFGYVMQVLPVTGWDGFATGTSIMPSIALSLSSMAQVTAFVRSEMIESLSSDYILLARAKGLSDKEVLWKHALRNSLIPMLTLIGPMTAGLLTGSVLIETIFSIPGIGQQFVNSIPSKDFPVIMGTTIVYALMLMVMILITDIITAFVDPRVRLD</sequence>
<keyword evidence="6" id="KW-0653">Protein transport</keyword>
<keyword evidence="7 9" id="KW-1133">Transmembrane helix</keyword>
<feature type="transmembrane region" description="Helical" evidence="9">
    <location>
        <begin position="100"/>
        <end position="118"/>
    </location>
</feature>
<dbReference type="GO" id="GO:0055085">
    <property type="term" value="P:transmembrane transport"/>
    <property type="evidence" value="ECO:0007669"/>
    <property type="project" value="InterPro"/>
</dbReference>
<dbReference type="AlphaFoldDB" id="A0A2A5RMY4"/>
<dbReference type="RefSeq" id="WP_054639124.1">
    <property type="nucleotide sequence ID" value="NZ_BBAL01000002.1"/>
</dbReference>
<evidence type="ECO:0000259" key="10">
    <source>
        <dbReference type="PROSITE" id="PS50928"/>
    </source>
</evidence>
<dbReference type="PANTHER" id="PTHR43163">
    <property type="entry name" value="DIPEPTIDE TRANSPORT SYSTEM PERMEASE PROTEIN DPPB-RELATED"/>
    <property type="match status" value="1"/>
</dbReference>
<comment type="caution">
    <text evidence="11">The sequence shown here is derived from an EMBL/GenBank/DDBJ whole genome shotgun (WGS) entry which is preliminary data.</text>
</comment>
<dbReference type="PANTHER" id="PTHR43163:SF6">
    <property type="entry name" value="DIPEPTIDE TRANSPORT SYSTEM PERMEASE PROTEIN DPPB-RELATED"/>
    <property type="match status" value="1"/>
</dbReference>
<dbReference type="PROSITE" id="PS50928">
    <property type="entry name" value="ABC_TM1"/>
    <property type="match status" value="1"/>
</dbReference>
<reference evidence="11 12" key="1">
    <citation type="submission" date="2014-12" db="EMBL/GenBank/DDBJ databases">
        <title>Draft genome sequences of 10 type strains of Lactococcus.</title>
        <authorList>
            <person name="Sun Z."/>
            <person name="Zhong Z."/>
            <person name="Liu W."/>
            <person name="Zhang W."/>
            <person name="Zhang H."/>
        </authorList>
    </citation>
    <scope>NUCLEOTIDE SEQUENCE [LARGE SCALE GENOMIC DNA]</scope>
    <source>
        <strain evidence="11 12">JCM 16395</strain>
    </source>
</reference>
<comment type="subcellular location">
    <subcellularLocation>
        <location evidence="1 9">Cell membrane</location>
        <topology evidence="1 9">Multi-pass membrane protein</topology>
    </subcellularLocation>
</comment>
<dbReference type="GO" id="GO:0005886">
    <property type="term" value="C:plasma membrane"/>
    <property type="evidence" value="ECO:0007669"/>
    <property type="project" value="UniProtKB-SubCell"/>
</dbReference>
<feature type="domain" description="ABC transmembrane type-1" evidence="10">
    <location>
        <begin position="94"/>
        <end position="297"/>
    </location>
</feature>
<evidence type="ECO:0000313" key="11">
    <source>
        <dbReference type="EMBL" id="PCS00684.1"/>
    </source>
</evidence>
<feature type="transmembrane region" description="Helical" evidence="9">
    <location>
        <begin position="229"/>
        <end position="254"/>
    </location>
</feature>
<proteinExistence type="inferred from homology"/>
<evidence type="ECO:0000256" key="7">
    <source>
        <dbReference type="ARBA" id="ARBA00022989"/>
    </source>
</evidence>
<feature type="transmembrane region" description="Helical" evidence="9">
    <location>
        <begin position="130"/>
        <end position="157"/>
    </location>
</feature>
<dbReference type="Pfam" id="PF19300">
    <property type="entry name" value="BPD_transp_1_N"/>
    <property type="match status" value="1"/>
</dbReference>
<keyword evidence="8 9" id="KW-0472">Membrane</keyword>
<accession>A0A2A5RMY4</accession>
<dbReference type="InterPro" id="IPR000515">
    <property type="entry name" value="MetI-like"/>
</dbReference>
<dbReference type="STRING" id="1291764.GCA_001311235_00798"/>
<dbReference type="SUPFAM" id="SSF161098">
    <property type="entry name" value="MetI-like"/>
    <property type="match status" value="1"/>
</dbReference>
<comment type="similarity">
    <text evidence="9">Belongs to the binding-protein-dependent transport system permease family.</text>
</comment>
<evidence type="ECO:0000256" key="1">
    <source>
        <dbReference type="ARBA" id="ARBA00004651"/>
    </source>
</evidence>
<name>A0A2A5RMY4_9LACT</name>
<gene>
    <name evidence="11" type="ORF">RT41_GL001066</name>
</gene>
<keyword evidence="2 9" id="KW-0813">Transport</keyword>
<evidence type="ECO:0000256" key="6">
    <source>
        <dbReference type="ARBA" id="ARBA00022927"/>
    </source>
</evidence>
<evidence type="ECO:0000256" key="4">
    <source>
        <dbReference type="ARBA" id="ARBA00022692"/>
    </source>
</evidence>
<dbReference type="Proteomes" id="UP000218181">
    <property type="component" value="Unassembled WGS sequence"/>
</dbReference>
<evidence type="ECO:0000256" key="5">
    <source>
        <dbReference type="ARBA" id="ARBA00022856"/>
    </source>
</evidence>
<keyword evidence="4 9" id="KW-0812">Transmembrane</keyword>
<dbReference type="CDD" id="cd06261">
    <property type="entry name" value="TM_PBP2"/>
    <property type="match status" value="1"/>
</dbReference>
<organism evidence="11 12">
    <name type="scientific">Lactococcus fujiensis JCM 16395</name>
    <dbReference type="NCBI Taxonomy" id="1291764"/>
    <lineage>
        <taxon>Bacteria</taxon>
        <taxon>Bacillati</taxon>
        <taxon>Bacillota</taxon>
        <taxon>Bacilli</taxon>
        <taxon>Lactobacillales</taxon>
        <taxon>Streptococcaceae</taxon>
        <taxon>Lactococcus</taxon>
    </lineage>
</organism>
<dbReference type="InterPro" id="IPR045621">
    <property type="entry name" value="BPD_transp_1_N"/>
</dbReference>